<reference evidence="2 3" key="2">
    <citation type="journal article" date="2024" name="Int. J. Syst. Evol. Microbiol.">
        <title>Promethearchaeum syntrophicum gen. nov., sp. nov., an anaerobic, obligately syntrophic archaeon, the first isolate of the lineage 'Asgard' archaea, and proposal of the new archaeal phylum Promethearchaeota phyl. nov. and kingdom Promethearchaeati regn. nov.</title>
        <authorList>
            <person name="Imachi H."/>
            <person name="Nobu M.K."/>
            <person name="Kato S."/>
            <person name="Takaki Y."/>
            <person name="Miyazaki M."/>
            <person name="Miyata M."/>
            <person name="Ogawara M."/>
            <person name="Saito Y."/>
            <person name="Sakai S."/>
            <person name="Tahara Y.O."/>
            <person name="Takano Y."/>
            <person name="Tasumi E."/>
            <person name="Uematsu K."/>
            <person name="Yoshimura T."/>
            <person name="Itoh T."/>
            <person name="Ohkuma M."/>
            <person name="Takai K."/>
        </authorList>
    </citation>
    <scope>NUCLEOTIDE SEQUENCE [LARGE SCALE GENOMIC DNA]</scope>
    <source>
        <strain evidence="2 3">MK-D1</strain>
    </source>
</reference>
<dbReference type="EMBL" id="CP042905">
    <property type="protein sequence ID" value="QEE16904.1"/>
    <property type="molecule type" value="Genomic_DNA"/>
</dbReference>
<evidence type="ECO:0000313" key="2">
    <source>
        <dbReference type="EMBL" id="QEE16904.1"/>
    </source>
</evidence>
<dbReference type="AlphaFoldDB" id="A0A5B9DCL9"/>
<name>A0A5B9DCL9_9ARCH</name>
<evidence type="ECO:0000256" key="1">
    <source>
        <dbReference type="SAM" id="MobiDB-lite"/>
    </source>
</evidence>
<dbReference type="KEGG" id="psyt:DSAG12_02734"/>
<dbReference type="RefSeq" id="WP_147663830.1">
    <property type="nucleotide sequence ID" value="NZ_CP042905.2"/>
</dbReference>
<gene>
    <name evidence="2" type="ORF">DSAG12_02734</name>
</gene>
<accession>A0A5B9DCL9</accession>
<organism evidence="2 3">
    <name type="scientific">Promethearchaeum syntrophicum</name>
    <dbReference type="NCBI Taxonomy" id="2594042"/>
    <lineage>
        <taxon>Archaea</taxon>
        <taxon>Promethearchaeati</taxon>
        <taxon>Promethearchaeota</taxon>
        <taxon>Promethearchaeia</taxon>
        <taxon>Promethearchaeales</taxon>
        <taxon>Promethearchaeaceae</taxon>
        <taxon>Promethearchaeum</taxon>
    </lineage>
</organism>
<sequence length="204" mass="23605">MDVKREIIGLRIFTGSFLAEVEKIFGTATIKAILNRLGQKPAEIVAEHMLEKYEKTVKKPFENIGAVYTIFENTITQLYDSEIISQEDFEDKFIIRIKNVCAFRHSIRVRDDLSYGGTLCEFTIGYFETALKMLTGLKVEYQYLKKESTDDHCVIDLVFWKKKKPEEILEIKEPSESEELSKIEDSTESKDLNEANKINNKNES</sequence>
<evidence type="ECO:0000313" key="3">
    <source>
        <dbReference type="Proteomes" id="UP000321408"/>
    </source>
</evidence>
<protein>
    <recommendedName>
        <fullName evidence="4">V4R domain protein</fullName>
    </recommendedName>
</protein>
<reference evidence="2 3" key="1">
    <citation type="journal article" date="2020" name="Nature">
        <title>Isolation of an archaeon at the prokaryote-eukaryote interface.</title>
        <authorList>
            <person name="Imachi H."/>
            <person name="Nobu M.K."/>
            <person name="Nakahara N."/>
            <person name="Morono Y."/>
            <person name="Ogawara M."/>
            <person name="Takaki Y."/>
            <person name="Takano Y."/>
            <person name="Uematsu K."/>
            <person name="Ikuta T."/>
            <person name="Ito M."/>
            <person name="Matsui Y."/>
            <person name="Miyazaki M."/>
            <person name="Murata K."/>
            <person name="Saito Y."/>
            <person name="Sakai S."/>
            <person name="Song C."/>
            <person name="Tasumi E."/>
            <person name="Yamanaka Y."/>
            <person name="Yamaguchi T."/>
            <person name="Kamagata Y."/>
            <person name="Tamaki H."/>
            <person name="Takai K."/>
        </authorList>
    </citation>
    <scope>NUCLEOTIDE SEQUENCE [LARGE SCALE GENOMIC DNA]</scope>
    <source>
        <strain evidence="2 3">MK-D1</strain>
    </source>
</reference>
<keyword evidence="3" id="KW-1185">Reference proteome</keyword>
<evidence type="ECO:0008006" key="4">
    <source>
        <dbReference type="Google" id="ProtNLM"/>
    </source>
</evidence>
<proteinExistence type="predicted"/>
<dbReference type="GeneID" id="41330714"/>
<dbReference type="Proteomes" id="UP000321408">
    <property type="component" value="Chromosome"/>
</dbReference>
<feature type="region of interest" description="Disordered" evidence="1">
    <location>
        <begin position="173"/>
        <end position="204"/>
    </location>
</feature>